<keyword evidence="3" id="KW-1185">Reference proteome</keyword>
<organism evidence="2 3">
    <name type="scientific">Eumeta variegata</name>
    <name type="common">Bagworm moth</name>
    <name type="synonym">Eumeta japonica</name>
    <dbReference type="NCBI Taxonomy" id="151549"/>
    <lineage>
        <taxon>Eukaryota</taxon>
        <taxon>Metazoa</taxon>
        <taxon>Ecdysozoa</taxon>
        <taxon>Arthropoda</taxon>
        <taxon>Hexapoda</taxon>
        <taxon>Insecta</taxon>
        <taxon>Pterygota</taxon>
        <taxon>Neoptera</taxon>
        <taxon>Endopterygota</taxon>
        <taxon>Lepidoptera</taxon>
        <taxon>Glossata</taxon>
        <taxon>Ditrysia</taxon>
        <taxon>Tineoidea</taxon>
        <taxon>Psychidae</taxon>
        <taxon>Oiketicinae</taxon>
        <taxon>Eumeta</taxon>
    </lineage>
</organism>
<protein>
    <submittedName>
        <fullName evidence="2">Uncharacterized protein</fullName>
    </submittedName>
</protein>
<name>A0A4C1UNM5_EUMVA</name>
<comment type="caution">
    <text evidence="2">The sequence shown here is derived from an EMBL/GenBank/DDBJ whole genome shotgun (WGS) entry which is preliminary data.</text>
</comment>
<evidence type="ECO:0000313" key="3">
    <source>
        <dbReference type="Proteomes" id="UP000299102"/>
    </source>
</evidence>
<evidence type="ECO:0000256" key="1">
    <source>
        <dbReference type="SAM" id="MobiDB-lite"/>
    </source>
</evidence>
<sequence>MLTELRLSCKHRFNRRSEAFPLRSKDKATSERKHMTRNRHGHSDEVEVGTLRVPADEKSWQRTGHVLHASVFYSPHSAPLRAVHADRPRGTFTAQARGEEEGRVLKPAHYVIRRRYRAAEFLRCTVLDGRYEMHLDVCYSTPISILNFHDMRSDHVSDQVVSASSGMPSRRPARGRHLIDSGHTAQCTSINCVEAHRASGVRPARALMRRPLGPRDTSADAVGHAKPINVNGSSGGK</sequence>
<accession>A0A4C1UNM5</accession>
<gene>
    <name evidence="2" type="ORF">EVAR_83666_1</name>
</gene>
<dbReference type="AlphaFoldDB" id="A0A4C1UNM5"/>
<feature type="region of interest" description="Disordered" evidence="1">
    <location>
        <begin position="204"/>
        <end position="237"/>
    </location>
</feature>
<evidence type="ECO:0000313" key="2">
    <source>
        <dbReference type="EMBL" id="GBP28035.1"/>
    </source>
</evidence>
<feature type="compositionally biased region" description="Basic and acidic residues" evidence="1">
    <location>
        <begin position="20"/>
        <end position="33"/>
    </location>
</feature>
<feature type="region of interest" description="Disordered" evidence="1">
    <location>
        <begin position="20"/>
        <end position="43"/>
    </location>
</feature>
<reference evidence="2 3" key="1">
    <citation type="journal article" date="2019" name="Commun. Biol.">
        <title>The bagworm genome reveals a unique fibroin gene that provides high tensile strength.</title>
        <authorList>
            <person name="Kono N."/>
            <person name="Nakamura H."/>
            <person name="Ohtoshi R."/>
            <person name="Tomita M."/>
            <person name="Numata K."/>
            <person name="Arakawa K."/>
        </authorList>
    </citation>
    <scope>NUCLEOTIDE SEQUENCE [LARGE SCALE GENOMIC DNA]</scope>
</reference>
<dbReference type="Proteomes" id="UP000299102">
    <property type="component" value="Unassembled WGS sequence"/>
</dbReference>
<dbReference type="EMBL" id="BGZK01000201">
    <property type="protein sequence ID" value="GBP28035.1"/>
    <property type="molecule type" value="Genomic_DNA"/>
</dbReference>
<proteinExistence type="predicted"/>